<evidence type="ECO:0000259" key="1">
    <source>
        <dbReference type="PROSITE" id="PS50164"/>
    </source>
</evidence>
<evidence type="ECO:0000313" key="3">
    <source>
        <dbReference type="Proteomes" id="UP000315200"/>
    </source>
</evidence>
<dbReference type="RefSeq" id="WP_002588842.1">
    <property type="nucleotide sequence ID" value="NZ_BJLB01000001.1"/>
</dbReference>
<dbReference type="SMART" id="SM00497">
    <property type="entry name" value="IENR1"/>
    <property type="match status" value="2"/>
</dbReference>
<proteinExistence type="predicted"/>
<organism evidence="2 3">
    <name type="scientific">Enterocloster clostridioformis</name>
    <dbReference type="NCBI Taxonomy" id="1531"/>
    <lineage>
        <taxon>Bacteria</taxon>
        <taxon>Bacillati</taxon>
        <taxon>Bacillota</taxon>
        <taxon>Clostridia</taxon>
        <taxon>Lachnospirales</taxon>
        <taxon>Lachnospiraceae</taxon>
        <taxon>Enterocloster</taxon>
    </lineage>
</organism>
<dbReference type="AlphaFoldDB" id="A0A829WCB8"/>
<evidence type="ECO:0000313" key="2">
    <source>
        <dbReference type="EMBL" id="GEA37614.1"/>
    </source>
</evidence>
<gene>
    <name evidence="2" type="ORF">Ccl03g_33270</name>
</gene>
<dbReference type="CDD" id="cd10437">
    <property type="entry name" value="GIY-YIG_HE_I-TevI_like"/>
    <property type="match status" value="1"/>
</dbReference>
<feature type="domain" description="GIY-YIG" evidence="1">
    <location>
        <begin position="5"/>
        <end position="99"/>
    </location>
</feature>
<name>A0A829WCB8_9FIRM</name>
<reference evidence="2 3" key="1">
    <citation type="submission" date="2019-06" db="EMBL/GenBank/DDBJ databases">
        <title>Draft genome sequence of [Clostridium] clostridioforme NBRC 113352.</title>
        <authorList>
            <person name="Miura T."/>
            <person name="Furukawa M."/>
            <person name="Shimamura M."/>
            <person name="Ohyama Y."/>
            <person name="Yamazoe A."/>
            <person name="Kawasaki H."/>
        </authorList>
    </citation>
    <scope>NUCLEOTIDE SEQUENCE [LARGE SCALE GENOMIC DNA]</scope>
    <source>
        <strain evidence="2 3">NBRC 113352</strain>
    </source>
</reference>
<dbReference type="GO" id="GO:0004519">
    <property type="term" value="F:endonuclease activity"/>
    <property type="evidence" value="ECO:0007669"/>
    <property type="project" value="InterPro"/>
</dbReference>
<dbReference type="Pfam" id="PF07453">
    <property type="entry name" value="NUMOD1"/>
    <property type="match status" value="1"/>
</dbReference>
<dbReference type="SMART" id="SM00465">
    <property type="entry name" value="GIYc"/>
    <property type="match status" value="1"/>
</dbReference>
<comment type="caution">
    <text evidence="2">The sequence shown here is derived from an EMBL/GenBank/DDBJ whole genome shotgun (WGS) entry which is preliminary data.</text>
</comment>
<dbReference type="InterPro" id="IPR035901">
    <property type="entry name" value="GIY-YIG_endonuc_sf"/>
</dbReference>
<dbReference type="Gene3D" id="1.10.10.10">
    <property type="entry name" value="Winged helix-like DNA-binding domain superfamily/Winged helix DNA-binding domain"/>
    <property type="match status" value="2"/>
</dbReference>
<dbReference type="InterPro" id="IPR006350">
    <property type="entry name" value="Intron_endoG1"/>
</dbReference>
<dbReference type="InterPro" id="IPR010896">
    <property type="entry name" value="NUMOD1"/>
</dbReference>
<protein>
    <recommendedName>
        <fullName evidence="1">GIY-YIG domain-containing protein</fullName>
    </recommendedName>
</protein>
<dbReference type="EMBL" id="BJLB01000001">
    <property type="protein sequence ID" value="GEA37614.1"/>
    <property type="molecule type" value="Genomic_DNA"/>
</dbReference>
<dbReference type="InterPro" id="IPR003647">
    <property type="entry name" value="Intron_nuc_1_rpt"/>
</dbReference>
<dbReference type="SUPFAM" id="SSF82771">
    <property type="entry name" value="GIY-YIG endonuclease"/>
    <property type="match status" value="1"/>
</dbReference>
<dbReference type="Gene3D" id="3.40.1440.10">
    <property type="entry name" value="GIY-YIG endonuclease"/>
    <property type="match status" value="1"/>
</dbReference>
<dbReference type="InterPro" id="IPR036388">
    <property type="entry name" value="WH-like_DNA-bd_sf"/>
</dbReference>
<accession>A0A829WCB8</accession>
<dbReference type="Pfam" id="PF01541">
    <property type="entry name" value="GIY-YIG"/>
    <property type="match status" value="1"/>
</dbReference>
<dbReference type="InterPro" id="IPR000305">
    <property type="entry name" value="GIY-YIG_endonuc"/>
</dbReference>
<dbReference type="Proteomes" id="UP000315200">
    <property type="component" value="Unassembled WGS sequence"/>
</dbReference>
<dbReference type="PROSITE" id="PS50164">
    <property type="entry name" value="GIY_YIG"/>
    <property type="match status" value="1"/>
</dbReference>
<sequence>MSKERICGIYKIVNELNNKMYIGQSINIYERWRHHKIQLRHDKHHNSHLQNAWNKYGEQNFQFVIIEECSESVLDVREIYYITKYNTFVHSKNAKGYNLSIGGEGIGIFTDEMRQIFREAQRANPIYQIDLDGNIINVWHYGAREASKKLNISQACIWHCINHDRRTYKNYIWIYVDEYEYFKISDYVNQNTQAKSILQYDMYGNFIKKWDSANQTHTYGFDPSAIVKVCKQKYSSHRGYIWCYEDDVYIKTEI</sequence>
<dbReference type="NCBIfam" id="TIGR01453">
    <property type="entry name" value="grpIintron_endo"/>
    <property type="match status" value="1"/>
</dbReference>